<reference evidence="3" key="1">
    <citation type="submission" date="2017-02" db="UniProtKB">
        <authorList>
            <consortium name="WormBaseParasite"/>
        </authorList>
    </citation>
    <scope>IDENTIFICATION</scope>
</reference>
<dbReference type="STRING" id="334426.A0A0R3PG80"/>
<dbReference type="SUPFAM" id="SSF47576">
    <property type="entry name" value="Calponin-homology domain, CH-domain"/>
    <property type="match status" value="1"/>
</dbReference>
<dbReference type="Proteomes" id="UP000267027">
    <property type="component" value="Unassembled WGS sequence"/>
</dbReference>
<dbReference type="PANTHER" id="PTHR11915">
    <property type="entry name" value="SPECTRIN/FILAMIN RELATED CYTOSKELETAL PROTEIN"/>
    <property type="match status" value="1"/>
</dbReference>
<dbReference type="InterPro" id="IPR036872">
    <property type="entry name" value="CH_dom_sf"/>
</dbReference>
<dbReference type="OrthoDB" id="10017054at2759"/>
<keyword evidence="2" id="KW-1185">Reference proteome</keyword>
<dbReference type="WBParaSite" id="ACOC_0000325901-mRNA-1">
    <property type="protein sequence ID" value="ACOC_0000325901-mRNA-1"/>
    <property type="gene ID" value="ACOC_0000325901"/>
</dbReference>
<proteinExistence type="predicted"/>
<protein>
    <submittedName>
        <fullName evidence="3">Calponin-homology (CH) domain-containing protein</fullName>
    </submittedName>
</protein>
<organism evidence="3">
    <name type="scientific">Angiostrongylus costaricensis</name>
    <name type="common">Nematode worm</name>
    <dbReference type="NCBI Taxonomy" id="334426"/>
    <lineage>
        <taxon>Eukaryota</taxon>
        <taxon>Metazoa</taxon>
        <taxon>Ecdysozoa</taxon>
        <taxon>Nematoda</taxon>
        <taxon>Chromadorea</taxon>
        <taxon>Rhabditida</taxon>
        <taxon>Rhabditina</taxon>
        <taxon>Rhabditomorpha</taxon>
        <taxon>Strongyloidea</taxon>
        <taxon>Metastrongylidae</taxon>
        <taxon>Angiostrongylus</taxon>
    </lineage>
</organism>
<reference evidence="1 2" key="2">
    <citation type="submission" date="2018-11" db="EMBL/GenBank/DDBJ databases">
        <authorList>
            <consortium name="Pathogen Informatics"/>
        </authorList>
    </citation>
    <scope>NUCLEOTIDE SEQUENCE [LARGE SCALE GENOMIC DNA]</scope>
    <source>
        <strain evidence="1 2">Costa Rica</strain>
    </source>
</reference>
<evidence type="ECO:0000313" key="3">
    <source>
        <dbReference type="WBParaSite" id="ACOC_0000325901-mRNA-1"/>
    </source>
</evidence>
<evidence type="ECO:0000313" key="1">
    <source>
        <dbReference type="EMBL" id="VDM54845.1"/>
    </source>
</evidence>
<dbReference type="AlphaFoldDB" id="A0A0R3PG80"/>
<dbReference type="Gene3D" id="1.10.418.10">
    <property type="entry name" value="Calponin-like domain"/>
    <property type="match status" value="1"/>
</dbReference>
<evidence type="ECO:0000313" key="2">
    <source>
        <dbReference type="Proteomes" id="UP000267027"/>
    </source>
</evidence>
<gene>
    <name evidence="1" type="ORF">ACOC_LOCUS3260</name>
</gene>
<name>A0A0R3PG80_ANGCS</name>
<accession>A0A0R3PG80</accession>
<dbReference type="EMBL" id="UYYA01000917">
    <property type="protein sequence ID" value="VDM54845.1"/>
    <property type="molecule type" value="Genomic_DNA"/>
</dbReference>
<sequence>MYLGMKHIPFTCRRICIFYLENIEAEKILDRNERFINGLIWAIILQLMNFSASNPNGHTRNLNNAFGVAEGKLEIPACYFAIPSLELLEETLSICPLKVKDVDATRPGENSVITYVSLCYHYFEKGKPELTGARRVANEGRSVRSPHAFDVARAEGDDRCRTSTRDR</sequence>